<dbReference type="EMBL" id="BEZZ01000140">
    <property type="protein sequence ID" value="GCC26827.1"/>
    <property type="molecule type" value="Genomic_DNA"/>
</dbReference>
<reference evidence="1 2" key="1">
    <citation type="journal article" date="2018" name="Nat. Ecol. Evol.">
        <title>Shark genomes provide insights into elasmobranch evolution and the origin of vertebrates.</title>
        <authorList>
            <person name="Hara Y"/>
            <person name="Yamaguchi K"/>
            <person name="Onimaru K"/>
            <person name="Kadota M"/>
            <person name="Koyanagi M"/>
            <person name="Keeley SD"/>
            <person name="Tatsumi K"/>
            <person name="Tanaka K"/>
            <person name="Motone F"/>
            <person name="Kageyama Y"/>
            <person name="Nozu R"/>
            <person name="Adachi N"/>
            <person name="Nishimura O"/>
            <person name="Nakagawa R"/>
            <person name="Tanegashima C"/>
            <person name="Kiyatake I"/>
            <person name="Matsumoto R"/>
            <person name="Murakumo K"/>
            <person name="Nishida K"/>
            <person name="Terakita A"/>
            <person name="Kuratani S"/>
            <person name="Sato K"/>
            <person name="Hyodo S Kuraku.S."/>
        </authorList>
    </citation>
    <scope>NUCLEOTIDE SEQUENCE [LARGE SCALE GENOMIC DNA]</scope>
</reference>
<dbReference type="Proteomes" id="UP000287033">
    <property type="component" value="Unassembled WGS sequence"/>
</dbReference>
<evidence type="ECO:0000313" key="2">
    <source>
        <dbReference type="Proteomes" id="UP000287033"/>
    </source>
</evidence>
<name>A0A401S8V0_CHIPU</name>
<keyword evidence="2" id="KW-1185">Reference proteome</keyword>
<proteinExistence type="predicted"/>
<gene>
    <name evidence="1" type="ORF">chiPu_0005247</name>
</gene>
<evidence type="ECO:0000313" key="1">
    <source>
        <dbReference type="EMBL" id="GCC26827.1"/>
    </source>
</evidence>
<sequence length="73" mass="8261">MKDRCAPVRVKLYIVFASHLGKTAIKEPVTDVTQVLRVNIYKSSWATVWKTAKNTNASYITADVIAIIDLYLF</sequence>
<comment type="caution">
    <text evidence="1">The sequence shown here is derived from an EMBL/GenBank/DDBJ whole genome shotgun (WGS) entry which is preliminary data.</text>
</comment>
<organism evidence="1 2">
    <name type="scientific">Chiloscyllium punctatum</name>
    <name type="common">Brownbanded bambooshark</name>
    <name type="synonym">Hemiscyllium punctatum</name>
    <dbReference type="NCBI Taxonomy" id="137246"/>
    <lineage>
        <taxon>Eukaryota</taxon>
        <taxon>Metazoa</taxon>
        <taxon>Chordata</taxon>
        <taxon>Craniata</taxon>
        <taxon>Vertebrata</taxon>
        <taxon>Chondrichthyes</taxon>
        <taxon>Elasmobranchii</taxon>
        <taxon>Galeomorphii</taxon>
        <taxon>Galeoidea</taxon>
        <taxon>Orectolobiformes</taxon>
        <taxon>Hemiscylliidae</taxon>
        <taxon>Chiloscyllium</taxon>
    </lineage>
</organism>
<accession>A0A401S8V0</accession>
<dbReference type="AlphaFoldDB" id="A0A401S8V0"/>
<protein>
    <submittedName>
        <fullName evidence="1">Uncharacterized protein</fullName>
    </submittedName>
</protein>